<dbReference type="AlphaFoldDB" id="A0A1Q9A1D2"/>
<evidence type="ECO:0000313" key="1">
    <source>
        <dbReference type="EMBL" id="MBB4008033.1"/>
    </source>
</evidence>
<sequence>MQASLVIMTILGCNDSVSQCQYIATAEQRWVSVELCNRDTENVLAQFSNVNFPSVVGFCQQQAVKPAESTTTTADGTTVKPAPVPESEKRSLAARAIQKVAQVLPGKADIKMVFATPLHVVTDSYAWAAKKLTK</sequence>
<dbReference type="EMBL" id="JACIED010000002">
    <property type="protein sequence ID" value="MBB4008033.1"/>
    <property type="molecule type" value="Genomic_DNA"/>
</dbReference>
<gene>
    <name evidence="2" type="ORF">BJF91_09460</name>
    <name evidence="1" type="ORF">GGQ71_002296</name>
</gene>
<reference evidence="2 3" key="1">
    <citation type="submission" date="2016-09" db="EMBL/GenBank/DDBJ databases">
        <title>Rhizobium oryziradicis sp. nov., isolated from the root of rice.</title>
        <authorList>
            <person name="Zhao J."/>
            <person name="Zhang X."/>
        </authorList>
    </citation>
    <scope>NUCLEOTIDE SEQUENCE [LARGE SCALE GENOMIC DNA]</scope>
    <source>
        <strain evidence="2 3">14971</strain>
    </source>
</reference>
<proteinExistence type="predicted"/>
<protein>
    <submittedName>
        <fullName evidence="2">Uncharacterized protein</fullName>
    </submittedName>
</protein>
<comment type="caution">
    <text evidence="2">The sequence shown here is derived from an EMBL/GenBank/DDBJ whole genome shotgun (WGS) entry which is preliminary data.</text>
</comment>
<name>A0A1Q9A1D2_9HYPH</name>
<keyword evidence="3" id="KW-1185">Reference proteome</keyword>
<evidence type="ECO:0000313" key="3">
    <source>
        <dbReference type="Proteomes" id="UP000185598"/>
    </source>
</evidence>
<dbReference type="RefSeq" id="WP_075616394.1">
    <property type="nucleotide sequence ID" value="NZ_JACIED010000002.1"/>
</dbReference>
<dbReference type="Proteomes" id="UP000185598">
    <property type="component" value="Unassembled WGS sequence"/>
</dbReference>
<dbReference type="Proteomes" id="UP000544107">
    <property type="component" value="Unassembled WGS sequence"/>
</dbReference>
<dbReference type="EMBL" id="MKIN01000024">
    <property type="protein sequence ID" value="OLP48339.1"/>
    <property type="molecule type" value="Genomic_DNA"/>
</dbReference>
<reference evidence="1 4" key="2">
    <citation type="submission" date="2020-08" db="EMBL/GenBank/DDBJ databases">
        <title>Genomic Encyclopedia of Type Strains, Phase IV (KMG-IV): sequencing the most valuable type-strain genomes for metagenomic binning, comparative biology and taxonomic classification.</title>
        <authorList>
            <person name="Goeker M."/>
        </authorList>
    </citation>
    <scope>NUCLEOTIDE SEQUENCE [LARGE SCALE GENOMIC DNA]</scope>
    <source>
        <strain evidence="1 4">DSM 100021</strain>
    </source>
</reference>
<accession>A0A1Q9A1D2</accession>
<dbReference type="OrthoDB" id="7916376at2"/>
<evidence type="ECO:0000313" key="2">
    <source>
        <dbReference type="EMBL" id="OLP48339.1"/>
    </source>
</evidence>
<organism evidence="2 3">
    <name type="scientific">Allorhizobium taibaishanense</name>
    <dbReference type="NCBI Taxonomy" id="887144"/>
    <lineage>
        <taxon>Bacteria</taxon>
        <taxon>Pseudomonadati</taxon>
        <taxon>Pseudomonadota</taxon>
        <taxon>Alphaproteobacteria</taxon>
        <taxon>Hyphomicrobiales</taxon>
        <taxon>Rhizobiaceae</taxon>
        <taxon>Rhizobium/Agrobacterium group</taxon>
        <taxon>Allorhizobium</taxon>
    </lineage>
</organism>
<evidence type="ECO:0000313" key="4">
    <source>
        <dbReference type="Proteomes" id="UP000544107"/>
    </source>
</evidence>